<reference evidence="3" key="1">
    <citation type="journal article" date="2014" name="Front. Microbiol.">
        <title>High frequency of phylogenetically diverse reductive dehalogenase-homologous genes in deep subseafloor sedimentary metagenomes.</title>
        <authorList>
            <person name="Kawai M."/>
            <person name="Futagami T."/>
            <person name="Toyoda A."/>
            <person name="Takaki Y."/>
            <person name="Nishi S."/>
            <person name="Hori S."/>
            <person name="Arai W."/>
            <person name="Tsubouchi T."/>
            <person name="Morono Y."/>
            <person name="Uchiyama I."/>
            <person name="Ito T."/>
            <person name="Fujiyama A."/>
            <person name="Inagaki F."/>
            <person name="Takami H."/>
        </authorList>
    </citation>
    <scope>NUCLEOTIDE SEQUENCE</scope>
    <source>
        <strain evidence="3">Expedition CK06-06</strain>
    </source>
</reference>
<gene>
    <name evidence="3" type="ORF">S01H4_09002</name>
</gene>
<dbReference type="GO" id="GO:0016743">
    <property type="term" value="F:carboxyl- or carbamoyltransferase activity"/>
    <property type="evidence" value="ECO:0007669"/>
    <property type="project" value="InterPro"/>
</dbReference>
<dbReference type="Gene3D" id="3.40.50.1370">
    <property type="entry name" value="Aspartate/ornithine carbamoyltransferase"/>
    <property type="match status" value="1"/>
</dbReference>
<dbReference type="GO" id="GO:0016597">
    <property type="term" value="F:amino acid binding"/>
    <property type="evidence" value="ECO:0007669"/>
    <property type="project" value="InterPro"/>
</dbReference>
<dbReference type="AlphaFoldDB" id="X1AJK5"/>
<comment type="caution">
    <text evidence="3">The sequence shown here is derived from an EMBL/GenBank/DDBJ whole genome shotgun (WGS) entry which is preliminary data.</text>
</comment>
<dbReference type="SUPFAM" id="SSF53671">
    <property type="entry name" value="Aspartate/ornithine carbamoyltransferase"/>
    <property type="match status" value="1"/>
</dbReference>
<dbReference type="PANTHER" id="PTHR45753">
    <property type="entry name" value="ORNITHINE CARBAMOYLTRANSFERASE, MITOCHONDRIAL"/>
    <property type="match status" value="1"/>
</dbReference>
<feature type="domain" description="Aspartate/ornithine carbamoyltransferase carbamoyl-P binding" evidence="2">
    <location>
        <begin position="5"/>
        <end position="63"/>
    </location>
</feature>
<dbReference type="GO" id="GO:0006520">
    <property type="term" value="P:amino acid metabolic process"/>
    <property type="evidence" value="ECO:0007669"/>
    <property type="project" value="InterPro"/>
</dbReference>
<organism evidence="3">
    <name type="scientific">marine sediment metagenome</name>
    <dbReference type="NCBI Taxonomy" id="412755"/>
    <lineage>
        <taxon>unclassified sequences</taxon>
        <taxon>metagenomes</taxon>
        <taxon>ecological metagenomes</taxon>
    </lineage>
</organism>
<dbReference type="InterPro" id="IPR036901">
    <property type="entry name" value="Asp/Orn_carbamoylTrfase_sf"/>
</dbReference>
<accession>X1AJK5</accession>
<dbReference type="InterPro" id="IPR006130">
    <property type="entry name" value="Asp/Orn_carbamoylTrfase"/>
</dbReference>
<dbReference type="PROSITE" id="PS00097">
    <property type="entry name" value="CARBAMOYLTRANSFERASE"/>
    <property type="match status" value="1"/>
</dbReference>
<dbReference type="EMBL" id="BART01003180">
    <property type="protein sequence ID" value="GAG72748.1"/>
    <property type="molecule type" value="Genomic_DNA"/>
</dbReference>
<keyword evidence="1" id="KW-0808">Transferase</keyword>
<name>X1AJK5_9ZZZZ</name>
<proteinExistence type="predicted"/>
<evidence type="ECO:0000259" key="2">
    <source>
        <dbReference type="Pfam" id="PF02729"/>
    </source>
</evidence>
<evidence type="ECO:0000313" key="3">
    <source>
        <dbReference type="EMBL" id="GAG72748.1"/>
    </source>
</evidence>
<evidence type="ECO:0000256" key="1">
    <source>
        <dbReference type="ARBA" id="ARBA00022679"/>
    </source>
</evidence>
<protein>
    <recommendedName>
        <fullName evidence="2">Aspartate/ornithine carbamoyltransferase carbamoyl-P binding domain-containing protein</fullName>
    </recommendedName>
</protein>
<dbReference type="InterPro" id="IPR006132">
    <property type="entry name" value="Asp/Orn_carbamoyltranf_P-bd"/>
</dbReference>
<dbReference type="Pfam" id="PF02729">
    <property type="entry name" value="OTCace_N"/>
    <property type="match status" value="1"/>
</dbReference>
<sequence>MLKGKDIMNTAQFSPQELDLIMNTAASFEKQVKSGDIIKNMEGQVVAVLFFEPSTRTRLSFETFFLYPGNINYIANR</sequence>